<evidence type="ECO:0000313" key="3">
    <source>
        <dbReference type="EMBL" id="CUA90867.1"/>
    </source>
</evidence>
<comment type="caution">
    <text evidence="3">The sequence shown here is derived from an EMBL/GenBank/DDBJ whole genome shotgun (WGS) entry which is preliminary data.</text>
</comment>
<dbReference type="Proteomes" id="UP000182178">
    <property type="component" value="Unassembled WGS sequence"/>
</dbReference>
<evidence type="ECO:0000259" key="2">
    <source>
        <dbReference type="Pfam" id="PF23639"/>
    </source>
</evidence>
<feature type="domain" description="DUF7146" evidence="2">
    <location>
        <begin position="133"/>
        <end position="247"/>
    </location>
</feature>
<protein>
    <recommendedName>
        <fullName evidence="2">DUF7146 domain-containing protein</fullName>
    </recommendedName>
</protein>
<name>A0ABP2ABU8_9HYPH</name>
<gene>
    <name evidence="3" type="ORF">Ga0061061_11622</name>
</gene>
<dbReference type="RefSeq" id="WP_055460950.1">
    <property type="nucleotide sequence ID" value="NZ_CYHC01000016.1"/>
</dbReference>
<evidence type="ECO:0000256" key="1">
    <source>
        <dbReference type="SAM" id="MobiDB-lite"/>
    </source>
</evidence>
<feature type="compositionally biased region" description="Basic and acidic residues" evidence="1">
    <location>
        <begin position="97"/>
        <end position="132"/>
    </location>
</feature>
<keyword evidence="4" id="KW-1185">Reference proteome</keyword>
<dbReference type="InterPro" id="IPR055570">
    <property type="entry name" value="DUF7146"/>
</dbReference>
<dbReference type="InterPro" id="IPR036977">
    <property type="entry name" value="DNA_primase_Znf_CHC2"/>
</dbReference>
<evidence type="ECO:0000313" key="4">
    <source>
        <dbReference type="Proteomes" id="UP000182178"/>
    </source>
</evidence>
<dbReference type="Gene3D" id="3.90.580.10">
    <property type="entry name" value="Zinc finger, CHC2-type domain"/>
    <property type="match status" value="1"/>
</dbReference>
<sequence length="384" mass="41927">MSGSDDLAFDDWVSRAREVPLDRAADMVGAKLRRSGPEMIGPCPACGGTDRFSINPKKHVWNCRGARGGDDAIGLVMHCQDIEFLPACELLTGEAPPGRDSRPPDPAVVRERREERREAERQREEELHEERRRKMNGAADLFEKAGPFFGSHAEAYMRRRHLVLSSEQACDLRFMPSLPYLGFTDKHAEEQEKLGEYPAMIAAIRNAAGEIIGVHRTYLDPVEPKKLVPPGDRTRNAAKKMYGNANGMIRLGPIMPYMAIGEGIETSLAWWQLGIGPEECGVAAAGSLGNLSGASLDTMPHPKVRGRTIQNGVPDPQRPGLVMPVGVKGVILLGDGDSEPFATRAHLLTGGRKFQAAGLEVLVTIAPDGKDFSDVYSEQQRDAA</sequence>
<dbReference type="EMBL" id="CYHC01000016">
    <property type="protein sequence ID" value="CUA90867.1"/>
    <property type="molecule type" value="Genomic_DNA"/>
</dbReference>
<reference evidence="3 4" key="1">
    <citation type="submission" date="2015-08" db="EMBL/GenBank/DDBJ databases">
        <authorList>
            <person name="Varghese N."/>
        </authorList>
    </citation>
    <scope>NUCLEOTIDE SEQUENCE [LARGE SCALE GENOMIC DNA]</scope>
    <source>
        <strain evidence="3 4">DSM 18167</strain>
    </source>
</reference>
<accession>A0ABP2ABU8</accession>
<organism evidence="3 4">
    <name type="scientific">Chelatococcus sambhunathii</name>
    <dbReference type="NCBI Taxonomy" id="363953"/>
    <lineage>
        <taxon>Bacteria</taxon>
        <taxon>Pseudomonadati</taxon>
        <taxon>Pseudomonadota</taxon>
        <taxon>Alphaproteobacteria</taxon>
        <taxon>Hyphomicrobiales</taxon>
        <taxon>Chelatococcaceae</taxon>
        <taxon>Chelatococcus</taxon>
    </lineage>
</organism>
<dbReference type="Pfam" id="PF23639">
    <property type="entry name" value="DUF7146"/>
    <property type="match status" value="1"/>
</dbReference>
<feature type="region of interest" description="Disordered" evidence="1">
    <location>
        <begin position="93"/>
        <end position="132"/>
    </location>
</feature>
<dbReference type="SUPFAM" id="SSF57783">
    <property type="entry name" value="Zinc beta-ribbon"/>
    <property type="match status" value="1"/>
</dbReference>
<proteinExistence type="predicted"/>